<dbReference type="InterPro" id="IPR036390">
    <property type="entry name" value="WH_DNA-bd_sf"/>
</dbReference>
<dbReference type="InterPro" id="IPR036388">
    <property type="entry name" value="WH-like_DNA-bd_sf"/>
</dbReference>
<accession>A0ABZ1H730</accession>
<dbReference type="InterPro" id="IPR000485">
    <property type="entry name" value="AsnC-type_HTH_dom"/>
</dbReference>
<gene>
    <name evidence="5" type="ORF">OHB35_07975</name>
</gene>
<dbReference type="EMBL" id="CP109135">
    <property type="protein sequence ID" value="WSD13176.1"/>
    <property type="molecule type" value="Genomic_DNA"/>
</dbReference>
<evidence type="ECO:0000256" key="2">
    <source>
        <dbReference type="ARBA" id="ARBA00023125"/>
    </source>
</evidence>
<dbReference type="PANTHER" id="PTHR30154:SF34">
    <property type="entry name" value="TRANSCRIPTIONAL REGULATOR AZLB"/>
    <property type="match status" value="1"/>
</dbReference>
<name>A0ABZ1H730_STRPH</name>
<dbReference type="Pfam" id="PF01037">
    <property type="entry name" value="AsnC_trans_reg"/>
    <property type="match status" value="1"/>
</dbReference>
<evidence type="ECO:0000313" key="5">
    <source>
        <dbReference type="EMBL" id="WSD13176.1"/>
    </source>
</evidence>
<keyword evidence="1" id="KW-0805">Transcription regulation</keyword>
<dbReference type="Gene3D" id="1.10.10.10">
    <property type="entry name" value="Winged helix-like DNA-binding domain superfamily/Winged helix DNA-binding domain"/>
    <property type="match status" value="2"/>
</dbReference>
<dbReference type="SMART" id="SM00344">
    <property type="entry name" value="HTH_ASNC"/>
    <property type="match status" value="2"/>
</dbReference>
<keyword evidence="6" id="KW-1185">Reference proteome</keyword>
<dbReference type="Gene3D" id="3.30.70.920">
    <property type="match status" value="1"/>
</dbReference>
<evidence type="ECO:0000256" key="1">
    <source>
        <dbReference type="ARBA" id="ARBA00023015"/>
    </source>
</evidence>
<dbReference type="PROSITE" id="PS50956">
    <property type="entry name" value="HTH_ASNC_2"/>
    <property type="match status" value="2"/>
</dbReference>
<feature type="domain" description="HTH asnC-type" evidence="4">
    <location>
        <begin position="7"/>
        <end position="67"/>
    </location>
</feature>
<keyword evidence="3" id="KW-0804">Transcription</keyword>
<dbReference type="PRINTS" id="PR00033">
    <property type="entry name" value="HTHASNC"/>
</dbReference>
<keyword evidence="2" id="KW-0238">DNA-binding</keyword>
<evidence type="ECO:0000256" key="3">
    <source>
        <dbReference type="ARBA" id="ARBA00023163"/>
    </source>
</evidence>
<dbReference type="Proteomes" id="UP001340816">
    <property type="component" value="Chromosome"/>
</dbReference>
<dbReference type="InterPro" id="IPR019888">
    <property type="entry name" value="Tscrpt_reg_AsnC-like"/>
</dbReference>
<feature type="domain" description="HTH asnC-type" evidence="4">
    <location>
        <begin position="179"/>
        <end position="239"/>
    </location>
</feature>
<sequence length="325" mass="36000">MAHVYQPDAIDLRLLQALQIDGRAPFSRIAEVLGVSDQTIARRFRRLRNETRLRVLGMADHSRLGRANWIVRLRCTPDAAESLADALARRPDTSYIGLMSGGTEVMCAMKPKSRQDRDELLLDQIPRTRRVTSVDASCVLSHFYGGPLGWLNKIDTLDSAQEAALRPDAPTAAEAPVDLEPLDEAVLELLRHDGRATVTELAAATGQTEAVIKRRVRRLRATGVLYFHVEYDHEPFGHGTEAVLWLKVDPSRLRAVGQTLAGHREVRFAAAVSGRANVVVSVLCRTTEELFAYLADQVGAIEGVQDVEAVPTLREVKALIYTPRR</sequence>
<dbReference type="InterPro" id="IPR011008">
    <property type="entry name" value="Dimeric_a/b-barrel"/>
</dbReference>
<dbReference type="SUPFAM" id="SSF46785">
    <property type="entry name" value="Winged helix' DNA-binding domain"/>
    <property type="match status" value="2"/>
</dbReference>
<proteinExistence type="predicted"/>
<dbReference type="InterPro" id="IPR019887">
    <property type="entry name" value="Tscrpt_reg_AsnC/Lrp_C"/>
</dbReference>
<dbReference type="PANTHER" id="PTHR30154">
    <property type="entry name" value="LEUCINE-RESPONSIVE REGULATORY PROTEIN"/>
    <property type="match status" value="1"/>
</dbReference>
<organism evidence="5 6">
    <name type="scientific">Streptomyces phaeochromogenes</name>
    <dbReference type="NCBI Taxonomy" id="1923"/>
    <lineage>
        <taxon>Bacteria</taxon>
        <taxon>Bacillati</taxon>
        <taxon>Actinomycetota</taxon>
        <taxon>Actinomycetes</taxon>
        <taxon>Kitasatosporales</taxon>
        <taxon>Streptomycetaceae</taxon>
        <taxon>Streptomyces</taxon>
        <taxon>Streptomyces phaeochromogenes group</taxon>
    </lineage>
</organism>
<dbReference type="SUPFAM" id="SSF54909">
    <property type="entry name" value="Dimeric alpha+beta barrel"/>
    <property type="match status" value="2"/>
</dbReference>
<evidence type="ECO:0000259" key="4">
    <source>
        <dbReference type="PROSITE" id="PS50956"/>
    </source>
</evidence>
<evidence type="ECO:0000313" key="6">
    <source>
        <dbReference type="Proteomes" id="UP001340816"/>
    </source>
</evidence>
<dbReference type="Pfam" id="PF13412">
    <property type="entry name" value="HTH_24"/>
    <property type="match status" value="1"/>
</dbReference>
<dbReference type="Pfam" id="PF13404">
    <property type="entry name" value="HTH_AsnC-type"/>
    <property type="match status" value="1"/>
</dbReference>
<protein>
    <submittedName>
        <fullName evidence="5">Lrp/AsnC family transcriptional regulator</fullName>
    </submittedName>
</protein>
<reference evidence="5 6" key="1">
    <citation type="submission" date="2022-10" db="EMBL/GenBank/DDBJ databases">
        <title>The complete genomes of actinobacterial strains from the NBC collection.</title>
        <authorList>
            <person name="Joergensen T.S."/>
            <person name="Alvarez Arevalo M."/>
            <person name="Sterndorff E.B."/>
            <person name="Faurdal D."/>
            <person name="Vuksanovic O."/>
            <person name="Mourched A.-S."/>
            <person name="Charusanti P."/>
            <person name="Shaw S."/>
            <person name="Blin K."/>
            <person name="Weber T."/>
        </authorList>
    </citation>
    <scope>NUCLEOTIDE SEQUENCE [LARGE SCALE GENOMIC DNA]</scope>
    <source>
        <strain evidence="5 6">NBC 01752</strain>
    </source>
</reference>